<keyword evidence="5" id="KW-0862">Zinc</keyword>
<dbReference type="GO" id="GO:0006351">
    <property type="term" value="P:DNA-templated transcription"/>
    <property type="evidence" value="ECO:0007669"/>
    <property type="project" value="InterPro"/>
</dbReference>
<reference evidence="10 11" key="1">
    <citation type="submission" date="2019-07" db="EMBL/GenBank/DDBJ databases">
        <authorList>
            <person name="Friedrich A."/>
            <person name="Schacherer J."/>
        </authorList>
    </citation>
    <scope>NUCLEOTIDE SEQUENCE [LARGE SCALE GENOMIC DNA]</scope>
</reference>
<dbReference type="GO" id="GO:0000978">
    <property type="term" value="F:RNA polymerase II cis-regulatory region sequence-specific DNA binding"/>
    <property type="evidence" value="ECO:0007669"/>
    <property type="project" value="InterPro"/>
</dbReference>
<organism evidence="10 11">
    <name type="scientific">Dekkera bruxellensis</name>
    <name type="common">Brettanomyces custersii</name>
    <dbReference type="NCBI Taxonomy" id="5007"/>
    <lineage>
        <taxon>Eukaryota</taxon>
        <taxon>Fungi</taxon>
        <taxon>Dikarya</taxon>
        <taxon>Ascomycota</taxon>
        <taxon>Saccharomycotina</taxon>
        <taxon>Pichiomycetes</taxon>
        <taxon>Pichiales</taxon>
        <taxon>Pichiaceae</taxon>
        <taxon>Brettanomyces</taxon>
    </lineage>
</organism>
<feature type="compositionally biased region" description="Polar residues" evidence="8">
    <location>
        <begin position="45"/>
        <end position="59"/>
    </location>
</feature>
<dbReference type="Pfam" id="PF00096">
    <property type="entry name" value="zf-C2H2"/>
    <property type="match status" value="2"/>
</dbReference>
<dbReference type="Gene3D" id="3.30.160.60">
    <property type="entry name" value="Classic Zinc Finger"/>
    <property type="match status" value="2"/>
</dbReference>
<gene>
    <name evidence="10" type="ORF">DEBR0S6_01728G</name>
</gene>
<evidence type="ECO:0000313" key="11">
    <source>
        <dbReference type="Proteomes" id="UP000478008"/>
    </source>
</evidence>
<evidence type="ECO:0000256" key="5">
    <source>
        <dbReference type="ARBA" id="ARBA00022833"/>
    </source>
</evidence>
<feature type="compositionally biased region" description="Low complexity" evidence="8">
    <location>
        <begin position="456"/>
        <end position="478"/>
    </location>
</feature>
<dbReference type="InterPro" id="IPR007219">
    <property type="entry name" value="XnlR_reg_dom"/>
</dbReference>
<evidence type="ECO:0000256" key="3">
    <source>
        <dbReference type="ARBA" id="ARBA00022737"/>
    </source>
</evidence>
<feature type="compositionally biased region" description="Basic and acidic residues" evidence="8">
    <location>
        <begin position="184"/>
        <end position="193"/>
    </location>
</feature>
<feature type="domain" description="C2H2-type" evidence="9">
    <location>
        <begin position="93"/>
        <end position="122"/>
    </location>
</feature>
<dbReference type="GO" id="GO:0008270">
    <property type="term" value="F:zinc ion binding"/>
    <property type="evidence" value="ECO:0007669"/>
    <property type="project" value="UniProtKB-KW"/>
</dbReference>
<proteinExistence type="predicted"/>
<feature type="region of interest" description="Disordered" evidence="8">
    <location>
        <begin position="149"/>
        <end position="193"/>
    </location>
</feature>
<feature type="region of interest" description="Disordered" evidence="8">
    <location>
        <begin position="419"/>
        <end position="492"/>
    </location>
</feature>
<dbReference type="PROSITE" id="PS00028">
    <property type="entry name" value="ZINC_FINGER_C2H2_1"/>
    <property type="match status" value="2"/>
</dbReference>
<dbReference type="PANTHER" id="PTHR40626">
    <property type="entry name" value="MIP31509P"/>
    <property type="match status" value="1"/>
</dbReference>
<dbReference type="AlphaFoldDB" id="A0A7D9H4A8"/>
<dbReference type="CDD" id="cd12148">
    <property type="entry name" value="fungal_TF_MHR"/>
    <property type="match status" value="1"/>
</dbReference>
<evidence type="ECO:0000256" key="6">
    <source>
        <dbReference type="ARBA" id="ARBA00023242"/>
    </source>
</evidence>
<evidence type="ECO:0000259" key="9">
    <source>
        <dbReference type="PROSITE" id="PS50157"/>
    </source>
</evidence>
<evidence type="ECO:0000256" key="1">
    <source>
        <dbReference type="ARBA" id="ARBA00004123"/>
    </source>
</evidence>
<dbReference type="InterPro" id="IPR036236">
    <property type="entry name" value="Znf_C2H2_sf"/>
</dbReference>
<name>A0A7D9H4A8_DEKBR</name>
<keyword evidence="2" id="KW-0479">Metal-binding</keyword>
<feature type="compositionally biased region" description="Low complexity" evidence="8">
    <location>
        <begin position="420"/>
        <end position="438"/>
    </location>
</feature>
<keyword evidence="3" id="KW-0677">Repeat</keyword>
<dbReference type="Pfam" id="PF04082">
    <property type="entry name" value="Fungal_trans"/>
    <property type="match status" value="1"/>
</dbReference>
<dbReference type="InterPro" id="IPR051059">
    <property type="entry name" value="VerF-like"/>
</dbReference>
<feature type="region of interest" description="Disordered" evidence="8">
    <location>
        <begin position="15"/>
        <end position="91"/>
    </location>
</feature>
<accession>A0A7D9H4A8</accession>
<dbReference type="GO" id="GO:0000981">
    <property type="term" value="F:DNA-binding transcription factor activity, RNA polymerase II-specific"/>
    <property type="evidence" value="ECO:0007669"/>
    <property type="project" value="InterPro"/>
</dbReference>
<dbReference type="EMBL" id="CABFWN010000006">
    <property type="protein sequence ID" value="VUG19864.1"/>
    <property type="molecule type" value="Genomic_DNA"/>
</dbReference>
<feature type="domain" description="C2H2-type" evidence="9">
    <location>
        <begin position="123"/>
        <end position="152"/>
    </location>
</feature>
<dbReference type="Gene3D" id="2.160.20.80">
    <property type="entry name" value="E3 ubiquitin-protein ligase SopA"/>
    <property type="match status" value="1"/>
</dbReference>
<dbReference type="PANTHER" id="PTHR40626:SF11">
    <property type="entry name" value="ZINC FINGER PROTEIN YPR022C"/>
    <property type="match status" value="1"/>
</dbReference>
<dbReference type="SMART" id="SM00355">
    <property type="entry name" value="ZnF_C2H2"/>
    <property type="match status" value="2"/>
</dbReference>
<dbReference type="InterPro" id="IPR013087">
    <property type="entry name" value="Znf_C2H2_type"/>
</dbReference>
<sequence>MRDNIKLSMLINADENRSIHAHTNDGSPVYGDGRPPAVNKKATESDLSVSGDSPANMSTEYEDKHHLEEEEDEKGKTHKKRRGRRRRLKGPPYICEYPGCGKCFQRSEHLARHKLNHNPKKIFQCPQPGCKKTFVRHDLLVRHLKRHANRIQKERKKMSEGKHDGNRVGSAKRSDVEGSNEEESGAKRKKMEENNLQIANLQGANLRSISMQGDMQDGMRNANVRNTNMAGTNMAGTNMRVAMQSTNLGNNLENSNVPNSNLHNEAPPLKPTSTRAAPGVTGVPGGAGVSDRERMKFAVNNTGMPRAASAQPQNTKGFSSVTQILQQHNHSLADTPEPANNKDFSAPNLLNWLFSDNTSNPAADQRLNSRLNVGVAQSDTDDFLTGLNEFQMNNGGQSFFIPDGFDQLSPASSSNLGLYSSPGSVRSPGGSVRSATGSVGSGGGPVGPVGTGTAGNVGNVGNAGNAGSGNNSDGAAVAKKNQKIHPTPSMTMNCEPVATAEKASIDAVLEPKPRAPHTRQSADRSLFHLTAAQLEQFSSLIPEIKAHPDFVQPKLEKALRMYWKFFHPRFPMLHRPSFDSVKTPPLLLLAMVMLGIKLSQCVDDIRCPGEERFENPKDLADKIALPLRWLIFASPQFQPPAKLWIIQSLLMLEFYEKNCTTRQLHERAHLHHGTTIQLLRRSPTLGGSPHKIDSGDDYATNWFKWIEIESMKRATFMCFYMDAIDAISFGHQMLIYAHQIQMTMPVQDEVWESKLRNFRAAFKRCKQPRPFLLVLKSILNGFPTRTNSFGKKVLLAGLSAIMFQIQQRDMQLMFGLDKFGMSGTVNNWRELLTAAFSIWRNDVGGSCCSSRTAIDNMSSMKNSQQFSTSDTRCKCITYHMAHVYMSISHYDLFIVAGAPWRMNVKPSSNLERDQIETRVRDWTKTRHSKVCVVQCYLLLFEMFLSPQDSSYEYQYDYLPDQDLFFRSYVIGLCTMVLWCYIHARYGPDAYKKTKHAYLNHEYEEDGYRYLKRIRNELTRRSGGVMLHTWFSSCTGAEFYGKLVKWVNVLDDVPDKQNLVGLLDLVGNKLVDADYTVVKEIGKLLLFCRDRCRGSSDDVLMNMYE</sequence>
<keyword evidence="4 7" id="KW-0863">Zinc-finger</keyword>
<feature type="compositionally biased region" description="Basic and acidic residues" evidence="8">
    <location>
        <begin position="157"/>
        <end position="176"/>
    </location>
</feature>
<keyword evidence="11" id="KW-1185">Reference proteome</keyword>
<keyword evidence="6" id="KW-0539">Nucleus</keyword>
<feature type="compositionally biased region" description="Gly residues" evidence="8">
    <location>
        <begin position="439"/>
        <end position="455"/>
    </location>
</feature>
<dbReference type="PROSITE" id="PS50157">
    <property type="entry name" value="ZINC_FINGER_C2H2_2"/>
    <property type="match status" value="2"/>
</dbReference>
<comment type="subcellular location">
    <subcellularLocation>
        <location evidence="1">Nucleus</location>
    </subcellularLocation>
</comment>
<dbReference type="SUPFAM" id="SSF57667">
    <property type="entry name" value="beta-beta-alpha zinc fingers"/>
    <property type="match status" value="1"/>
</dbReference>
<dbReference type="GO" id="GO:0000785">
    <property type="term" value="C:chromatin"/>
    <property type="evidence" value="ECO:0007669"/>
    <property type="project" value="TreeGrafter"/>
</dbReference>
<dbReference type="GO" id="GO:0005634">
    <property type="term" value="C:nucleus"/>
    <property type="evidence" value="ECO:0007669"/>
    <property type="project" value="UniProtKB-SubCell"/>
</dbReference>
<evidence type="ECO:0000313" key="10">
    <source>
        <dbReference type="EMBL" id="VUG19864.1"/>
    </source>
</evidence>
<evidence type="ECO:0000256" key="7">
    <source>
        <dbReference type="PROSITE-ProRule" id="PRU00042"/>
    </source>
</evidence>
<evidence type="ECO:0000256" key="4">
    <source>
        <dbReference type="ARBA" id="ARBA00022771"/>
    </source>
</evidence>
<dbReference type="Proteomes" id="UP000478008">
    <property type="component" value="Unassembled WGS sequence"/>
</dbReference>
<feature type="compositionally biased region" description="Basic residues" evidence="8">
    <location>
        <begin position="76"/>
        <end position="89"/>
    </location>
</feature>
<protein>
    <submittedName>
        <fullName evidence="10">DEBR0S6_01728g1_1</fullName>
    </submittedName>
</protein>
<evidence type="ECO:0000256" key="2">
    <source>
        <dbReference type="ARBA" id="ARBA00022723"/>
    </source>
</evidence>
<evidence type="ECO:0000256" key="8">
    <source>
        <dbReference type="SAM" id="MobiDB-lite"/>
    </source>
</evidence>